<dbReference type="PROSITE" id="PS50213">
    <property type="entry name" value="FAS1"/>
    <property type="match status" value="1"/>
</dbReference>
<dbReference type="Proteomes" id="UP001055712">
    <property type="component" value="Unassembled WGS sequence"/>
</dbReference>
<dbReference type="GO" id="GO:0005615">
    <property type="term" value="C:extracellular space"/>
    <property type="evidence" value="ECO:0007669"/>
    <property type="project" value="TreeGrafter"/>
</dbReference>
<name>A0A9D4YSF9_CHLVU</name>
<dbReference type="EMBL" id="SIDB01000014">
    <property type="protein sequence ID" value="KAI3423817.1"/>
    <property type="molecule type" value="Genomic_DNA"/>
</dbReference>
<dbReference type="InterPro" id="IPR036378">
    <property type="entry name" value="FAS1_dom_sf"/>
</dbReference>
<dbReference type="PANTHER" id="PTHR10900:SF77">
    <property type="entry name" value="FI19380P1"/>
    <property type="match status" value="1"/>
</dbReference>
<dbReference type="Pfam" id="PF02469">
    <property type="entry name" value="Fasciclin"/>
    <property type="match status" value="1"/>
</dbReference>
<feature type="chain" id="PRO_5039505674" description="FAS1 domain-containing protein" evidence="1">
    <location>
        <begin position="24"/>
        <end position="290"/>
    </location>
</feature>
<dbReference type="PANTHER" id="PTHR10900">
    <property type="entry name" value="PERIOSTIN-RELATED"/>
    <property type="match status" value="1"/>
</dbReference>
<reference evidence="3" key="1">
    <citation type="journal article" date="2019" name="Plant J.">
        <title>Chlorella vulgaris genome assembly and annotation reveals the molecular basis for metabolic acclimation to high light conditions.</title>
        <authorList>
            <person name="Cecchin M."/>
            <person name="Marcolungo L."/>
            <person name="Rossato M."/>
            <person name="Girolomoni L."/>
            <person name="Cosentino E."/>
            <person name="Cuine S."/>
            <person name="Li-Beisson Y."/>
            <person name="Delledonne M."/>
            <person name="Ballottari M."/>
        </authorList>
    </citation>
    <scope>NUCLEOTIDE SEQUENCE</scope>
    <source>
        <strain evidence="3">211/11P</strain>
    </source>
</reference>
<accession>A0A9D4YSF9</accession>
<keyword evidence="4" id="KW-1185">Reference proteome</keyword>
<comment type="caution">
    <text evidence="3">The sequence shown here is derived from an EMBL/GenBank/DDBJ whole genome shotgun (WGS) entry which is preliminary data.</text>
</comment>
<dbReference type="SUPFAM" id="SSF82153">
    <property type="entry name" value="FAS1 domain"/>
    <property type="match status" value="1"/>
</dbReference>
<dbReference type="InterPro" id="IPR000782">
    <property type="entry name" value="FAS1_domain"/>
</dbReference>
<dbReference type="SMART" id="SM00554">
    <property type="entry name" value="FAS1"/>
    <property type="match status" value="1"/>
</dbReference>
<sequence>MRKAPRAIALVLGLVLLLQPAAGQWPGAPAWRFGGLATAQPAQAAQSVPMLPTPGQPQGQPVPAMEQPGSALPASAPVVELLPPAELMPRPSDCSLWDVLQTTPNVTFFLQAVQAVGLTGLLADPAFVATVFLPSDRAWDNLLRELGWSTQQLLTQQPLDSLRDVIEYHFVEDAPLPVGALAALPYLDRLTTMFEGQPVLVFYQRGLSGVSGVKLASTGRQTANLVQQINTGACSGLPAVAHLVDAVLTPDPEWSPEDFASVSAMQPATEATAVINPTADVTLSSFSVAG</sequence>
<feature type="domain" description="FAS1" evidence="2">
    <location>
        <begin position="93"/>
        <end position="248"/>
    </location>
</feature>
<reference evidence="3" key="2">
    <citation type="submission" date="2020-11" db="EMBL/GenBank/DDBJ databases">
        <authorList>
            <person name="Cecchin M."/>
            <person name="Marcolungo L."/>
            <person name="Rossato M."/>
            <person name="Girolomoni L."/>
            <person name="Cosentino E."/>
            <person name="Cuine S."/>
            <person name="Li-Beisson Y."/>
            <person name="Delledonne M."/>
            <person name="Ballottari M."/>
        </authorList>
    </citation>
    <scope>NUCLEOTIDE SEQUENCE</scope>
    <source>
        <strain evidence="3">211/11P</strain>
        <tissue evidence="3">Whole cell</tissue>
    </source>
</reference>
<keyword evidence="1" id="KW-0732">Signal</keyword>
<protein>
    <recommendedName>
        <fullName evidence="2">FAS1 domain-containing protein</fullName>
    </recommendedName>
</protein>
<organism evidence="3 4">
    <name type="scientific">Chlorella vulgaris</name>
    <name type="common">Green alga</name>
    <dbReference type="NCBI Taxonomy" id="3077"/>
    <lineage>
        <taxon>Eukaryota</taxon>
        <taxon>Viridiplantae</taxon>
        <taxon>Chlorophyta</taxon>
        <taxon>core chlorophytes</taxon>
        <taxon>Trebouxiophyceae</taxon>
        <taxon>Chlorellales</taxon>
        <taxon>Chlorellaceae</taxon>
        <taxon>Chlorella clade</taxon>
        <taxon>Chlorella</taxon>
    </lineage>
</organism>
<dbReference type="InterPro" id="IPR050904">
    <property type="entry name" value="Adhesion/Biosynth-related"/>
</dbReference>
<feature type="signal peptide" evidence="1">
    <location>
        <begin position="1"/>
        <end position="23"/>
    </location>
</feature>
<evidence type="ECO:0000256" key="1">
    <source>
        <dbReference type="SAM" id="SignalP"/>
    </source>
</evidence>
<dbReference type="Gene3D" id="2.30.180.10">
    <property type="entry name" value="FAS1 domain"/>
    <property type="match status" value="1"/>
</dbReference>
<dbReference type="AlphaFoldDB" id="A0A9D4YSF9"/>
<evidence type="ECO:0000313" key="4">
    <source>
        <dbReference type="Proteomes" id="UP001055712"/>
    </source>
</evidence>
<evidence type="ECO:0000313" key="3">
    <source>
        <dbReference type="EMBL" id="KAI3423817.1"/>
    </source>
</evidence>
<evidence type="ECO:0000259" key="2">
    <source>
        <dbReference type="PROSITE" id="PS50213"/>
    </source>
</evidence>
<gene>
    <name evidence="3" type="ORF">D9Q98_009653</name>
</gene>
<proteinExistence type="predicted"/>